<dbReference type="SUPFAM" id="SSF52540">
    <property type="entry name" value="P-loop containing nucleoside triphosphate hydrolases"/>
    <property type="match status" value="1"/>
</dbReference>
<proteinExistence type="predicted"/>
<keyword evidence="3" id="KW-1185">Reference proteome</keyword>
<evidence type="ECO:0000313" key="3">
    <source>
        <dbReference type="Proteomes" id="UP000306102"/>
    </source>
</evidence>
<evidence type="ECO:0000313" key="2">
    <source>
        <dbReference type="EMBL" id="THG02875.1"/>
    </source>
</evidence>
<feature type="compositionally biased region" description="Basic and acidic residues" evidence="1">
    <location>
        <begin position="176"/>
        <end position="188"/>
    </location>
</feature>
<dbReference type="PANTHER" id="PTHR42855">
    <property type="entry name" value="ABC TRANSPORTER ATP-BINDING SUBUNIT"/>
    <property type="match status" value="1"/>
</dbReference>
<organism evidence="2 3">
    <name type="scientific">Camellia sinensis var. sinensis</name>
    <name type="common">China tea</name>
    <dbReference type="NCBI Taxonomy" id="542762"/>
    <lineage>
        <taxon>Eukaryota</taxon>
        <taxon>Viridiplantae</taxon>
        <taxon>Streptophyta</taxon>
        <taxon>Embryophyta</taxon>
        <taxon>Tracheophyta</taxon>
        <taxon>Spermatophyta</taxon>
        <taxon>Magnoliopsida</taxon>
        <taxon>eudicotyledons</taxon>
        <taxon>Gunneridae</taxon>
        <taxon>Pentapetalae</taxon>
        <taxon>asterids</taxon>
        <taxon>Ericales</taxon>
        <taxon>Theaceae</taxon>
        <taxon>Camellia</taxon>
    </lineage>
</organism>
<comment type="caution">
    <text evidence="2">The sequence shown here is derived from an EMBL/GenBank/DDBJ whole genome shotgun (WGS) entry which is preliminary data.</text>
</comment>
<dbReference type="STRING" id="542762.A0A4S4DJ74"/>
<gene>
    <name evidence="2" type="ORF">TEA_021990</name>
</gene>
<feature type="region of interest" description="Disordered" evidence="1">
    <location>
        <begin position="176"/>
        <end position="228"/>
    </location>
</feature>
<dbReference type="EMBL" id="SDRB02011100">
    <property type="protein sequence ID" value="THG02875.1"/>
    <property type="molecule type" value="Genomic_DNA"/>
</dbReference>
<dbReference type="AlphaFoldDB" id="A0A4S4DJ74"/>
<dbReference type="PANTHER" id="PTHR42855:SF1">
    <property type="entry name" value="ABC TRANSPORTER DOMAIN-CONTAINING PROTEIN"/>
    <property type="match status" value="1"/>
</dbReference>
<dbReference type="InterPro" id="IPR027417">
    <property type="entry name" value="P-loop_NTPase"/>
</dbReference>
<evidence type="ECO:0000256" key="1">
    <source>
        <dbReference type="SAM" id="MobiDB-lite"/>
    </source>
</evidence>
<sequence length="258" mass="29432">MLKRICCFAVGPFMVLGRTQPQKLAIEARLAFCKFMVKPSTLLVLDEPTNHLDIPSKEMLEEAITEYKGTVITVSHDRYFIKQIVNRVLEVKDGSLQDYAGDYNTGSEIDCGFQSVVTRHMPYVLSSNTRVNHAPPIANAIQMIEFDILNPVVLWQFTSFTVVYYLEKNIEARERELEREADVDEKSPKAKAKSKMSKLDCSAAAAAENRGRGEGRKTREENVKREAQSRKIEEKDFWVYSKSYGIKWCSYVPHGTYG</sequence>
<dbReference type="Gene3D" id="3.40.50.300">
    <property type="entry name" value="P-loop containing nucleotide triphosphate hydrolases"/>
    <property type="match status" value="1"/>
</dbReference>
<reference evidence="2 3" key="1">
    <citation type="journal article" date="2018" name="Proc. Natl. Acad. Sci. U.S.A.">
        <title>Draft genome sequence of Camellia sinensis var. sinensis provides insights into the evolution of the tea genome and tea quality.</title>
        <authorList>
            <person name="Wei C."/>
            <person name="Yang H."/>
            <person name="Wang S."/>
            <person name="Zhao J."/>
            <person name="Liu C."/>
            <person name="Gao L."/>
            <person name="Xia E."/>
            <person name="Lu Y."/>
            <person name="Tai Y."/>
            <person name="She G."/>
            <person name="Sun J."/>
            <person name="Cao H."/>
            <person name="Tong W."/>
            <person name="Gao Q."/>
            <person name="Li Y."/>
            <person name="Deng W."/>
            <person name="Jiang X."/>
            <person name="Wang W."/>
            <person name="Chen Q."/>
            <person name="Zhang S."/>
            <person name="Li H."/>
            <person name="Wu J."/>
            <person name="Wang P."/>
            <person name="Li P."/>
            <person name="Shi C."/>
            <person name="Zheng F."/>
            <person name="Jian J."/>
            <person name="Huang B."/>
            <person name="Shan D."/>
            <person name="Shi M."/>
            <person name="Fang C."/>
            <person name="Yue Y."/>
            <person name="Li F."/>
            <person name="Li D."/>
            <person name="Wei S."/>
            <person name="Han B."/>
            <person name="Jiang C."/>
            <person name="Yin Y."/>
            <person name="Xia T."/>
            <person name="Zhang Z."/>
            <person name="Bennetzen J.L."/>
            <person name="Zhao S."/>
            <person name="Wan X."/>
        </authorList>
    </citation>
    <scope>NUCLEOTIDE SEQUENCE [LARGE SCALE GENOMIC DNA]</scope>
    <source>
        <strain evidence="3">cv. Shuchazao</strain>
        <tissue evidence="2">Leaf</tissue>
    </source>
</reference>
<feature type="compositionally biased region" description="Basic and acidic residues" evidence="1">
    <location>
        <begin position="209"/>
        <end position="228"/>
    </location>
</feature>
<name>A0A4S4DJ74_CAMSN</name>
<evidence type="ECO:0008006" key="4">
    <source>
        <dbReference type="Google" id="ProtNLM"/>
    </source>
</evidence>
<protein>
    <recommendedName>
        <fullName evidence="4">ABC transporter domain-containing protein</fullName>
    </recommendedName>
</protein>
<dbReference type="InterPro" id="IPR051309">
    <property type="entry name" value="ABCF_ATPase"/>
</dbReference>
<dbReference type="Proteomes" id="UP000306102">
    <property type="component" value="Unassembled WGS sequence"/>
</dbReference>
<accession>A0A4S4DJ74</accession>